<dbReference type="Pfam" id="PF02133">
    <property type="entry name" value="Transp_cyt_pur"/>
    <property type="match status" value="1"/>
</dbReference>
<feature type="transmembrane region" description="Helical" evidence="6">
    <location>
        <begin position="420"/>
        <end position="444"/>
    </location>
</feature>
<keyword evidence="8" id="KW-1185">Reference proteome</keyword>
<feature type="transmembrane region" description="Helical" evidence="6">
    <location>
        <begin position="456"/>
        <end position="475"/>
    </location>
</feature>
<evidence type="ECO:0000256" key="1">
    <source>
        <dbReference type="ARBA" id="ARBA00004141"/>
    </source>
</evidence>
<protein>
    <submittedName>
        <fullName evidence="7">NCS1 family nucleobase:cation symporter-1</fullName>
    </submittedName>
</protein>
<evidence type="ECO:0000256" key="2">
    <source>
        <dbReference type="ARBA" id="ARBA00008974"/>
    </source>
</evidence>
<organism evidence="7 8">
    <name type="scientific">Rariglobus hedericola</name>
    <dbReference type="NCBI Taxonomy" id="2597822"/>
    <lineage>
        <taxon>Bacteria</taxon>
        <taxon>Pseudomonadati</taxon>
        <taxon>Verrucomicrobiota</taxon>
        <taxon>Opitutia</taxon>
        <taxon>Opitutales</taxon>
        <taxon>Opitutaceae</taxon>
        <taxon>Rariglobus</taxon>
    </lineage>
</organism>
<feature type="transmembrane region" description="Helical" evidence="6">
    <location>
        <begin position="221"/>
        <end position="241"/>
    </location>
</feature>
<evidence type="ECO:0000256" key="4">
    <source>
        <dbReference type="ARBA" id="ARBA00022989"/>
    </source>
</evidence>
<feature type="transmembrane region" description="Helical" evidence="6">
    <location>
        <begin position="340"/>
        <end position="358"/>
    </location>
</feature>
<reference evidence="7 8" key="1">
    <citation type="submission" date="2019-07" db="EMBL/GenBank/DDBJ databases">
        <title>Description of 53C-WASEF.</title>
        <authorList>
            <person name="Pitt A."/>
            <person name="Hahn M.W."/>
        </authorList>
    </citation>
    <scope>NUCLEOTIDE SEQUENCE [LARGE SCALE GENOMIC DNA]</scope>
    <source>
        <strain evidence="7 8">53C-WASEF</strain>
    </source>
</reference>
<sequence length="482" mass="51731">MAEITSSPLYNADLAPVDPAKRTWTTWHIAALWVGMAVCIPTYTMAGNLIGTGMNWWQALITIFLGNVIVLIPMTLNAHPGTAYGIPFPVLLRASFGTRGANIAAVMRGIVACGWFGIQTWIGGSAIYATAALIFSFDPATAPALPVLGISAGQFFCFLLFWALNIYFIVRGMDSIKWLEALSAPFLLLVGAALIVWAYNAAHGFGPIFSQPSKFATTSEFWPVFGASLTAQVGFWATLSLNIPDFSRFAKNQRSQIIGQAIGLPPTMVLYSFVGIVATSATIVVFGEAIWDPVQLIARFNSPVLSVIALLALSIATLSTNIAANVVSPANDFANLAPRLISFKTGGIITAVIGVAMFPWKLMADPTGYIFTWLIGYGALLGPIAGIMIADYFVIRKRRLDVDALYDPTGSYSFTKGFSLAGLGAFTLAVLPNLPGFLAVTHVIAADSIPPIFHTLYNQAWFVGFALAFALYIAFRKLSKPA</sequence>
<evidence type="ECO:0000313" key="7">
    <source>
        <dbReference type="EMBL" id="TSJ78741.1"/>
    </source>
</evidence>
<keyword evidence="4 6" id="KW-1133">Transmembrane helix</keyword>
<dbReference type="PANTHER" id="PTHR30618:SF0">
    <property type="entry name" value="PURINE-URACIL PERMEASE NCS1"/>
    <property type="match status" value="1"/>
</dbReference>
<evidence type="ECO:0000313" key="8">
    <source>
        <dbReference type="Proteomes" id="UP000315648"/>
    </source>
</evidence>
<evidence type="ECO:0000256" key="3">
    <source>
        <dbReference type="ARBA" id="ARBA00022692"/>
    </source>
</evidence>
<dbReference type="CDD" id="cd11485">
    <property type="entry name" value="SLC-NCS1sbd_YbbW-like"/>
    <property type="match status" value="1"/>
</dbReference>
<dbReference type="AlphaFoldDB" id="A0A556QQ38"/>
<feature type="transmembrane region" description="Helical" evidence="6">
    <location>
        <begin position="370"/>
        <end position="395"/>
    </location>
</feature>
<keyword evidence="3 6" id="KW-0812">Transmembrane</keyword>
<dbReference type="Gene3D" id="1.10.4160.10">
    <property type="entry name" value="Hydantoin permease"/>
    <property type="match status" value="1"/>
</dbReference>
<dbReference type="EMBL" id="VMBG01000001">
    <property type="protein sequence ID" value="TSJ78741.1"/>
    <property type="molecule type" value="Genomic_DNA"/>
</dbReference>
<feature type="transmembrane region" description="Helical" evidence="6">
    <location>
        <begin position="307"/>
        <end position="328"/>
    </location>
</feature>
<dbReference type="InterPro" id="IPR045225">
    <property type="entry name" value="Uracil/uridine/allantoin_perm"/>
</dbReference>
<dbReference type="GO" id="GO:0005886">
    <property type="term" value="C:plasma membrane"/>
    <property type="evidence" value="ECO:0007669"/>
    <property type="project" value="TreeGrafter"/>
</dbReference>
<comment type="caution">
    <text evidence="7">The sequence shown here is derived from an EMBL/GenBank/DDBJ whole genome shotgun (WGS) entry which is preliminary data.</text>
</comment>
<proteinExistence type="inferred from homology"/>
<dbReference type="RefSeq" id="WP_144229082.1">
    <property type="nucleotide sequence ID" value="NZ_CBCRVV010000002.1"/>
</dbReference>
<gene>
    <name evidence="7" type="ORF">FPL22_05385</name>
</gene>
<feature type="transmembrane region" description="Helical" evidence="6">
    <location>
        <begin position="182"/>
        <end position="201"/>
    </location>
</feature>
<comment type="subcellular location">
    <subcellularLocation>
        <location evidence="1">Membrane</location>
        <topology evidence="1">Multi-pass membrane protein</topology>
    </subcellularLocation>
</comment>
<accession>A0A556QQ38</accession>
<dbReference type="OrthoDB" id="9780088at2"/>
<feature type="transmembrane region" description="Helical" evidence="6">
    <location>
        <begin position="24"/>
        <end position="44"/>
    </location>
</feature>
<comment type="similarity">
    <text evidence="2">Belongs to the purine-cytosine permease (2.A.39) family.</text>
</comment>
<dbReference type="GO" id="GO:0015205">
    <property type="term" value="F:nucleobase transmembrane transporter activity"/>
    <property type="evidence" value="ECO:0007669"/>
    <property type="project" value="TreeGrafter"/>
</dbReference>
<name>A0A556QQ38_9BACT</name>
<dbReference type="InterPro" id="IPR001248">
    <property type="entry name" value="Pur-cyt_permease"/>
</dbReference>
<dbReference type="FunFam" id="1.10.4160.10:FF:000001">
    <property type="entry name" value="Uracil permease, putative"/>
    <property type="match status" value="1"/>
</dbReference>
<evidence type="ECO:0000256" key="6">
    <source>
        <dbReference type="SAM" id="Phobius"/>
    </source>
</evidence>
<feature type="transmembrane region" description="Helical" evidence="6">
    <location>
        <begin position="56"/>
        <end position="76"/>
    </location>
</feature>
<feature type="transmembrane region" description="Helical" evidence="6">
    <location>
        <begin position="110"/>
        <end position="135"/>
    </location>
</feature>
<dbReference type="Proteomes" id="UP000315648">
    <property type="component" value="Unassembled WGS sequence"/>
</dbReference>
<feature type="transmembrane region" description="Helical" evidence="6">
    <location>
        <begin position="262"/>
        <end position="287"/>
    </location>
</feature>
<feature type="transmembrane region" description="Helical" evidence="6">
    <location>
        <begin position="147"/>
        <end position="170"/>
    </location>
</feature>
<dbReference type="PANTHER" id="PTHR30618">
    <property type="entry name" value="NCS1 FAMILY PURINE/PYRIMIDINE TRANSPORTER"/>
    <property type="match status" value="1"/>
</dbReference>
<evidence type="ECO:0000256" key="5">
    <source>
        <dbReference type="ARBA" id="ARBA00023136"/>
    </source>
</evidence>
<dbReference type="NCBIfam" id="TIGR00800">
    <property type="entry name" value="ncs1"/>
    <property type="match status" value="1"/>
</dbReference>
<dbReference type="InterPro" id="IPR012681">
    <property type="entry name" value="NCS1"/>
</dbReference>
<keyword evidence="5 6" id="KW-0472">Membrane</keyword>